<dbReference type="Pfam" id="PF00095">
    <property type="entry name" value="WAP"/>
    <property type="match status" value="7"/>
</dbReference>
<feature type="domain" description="WAP" evidence="4">
    <location>
        <begin position="398"/>
        <end position="445"/>
    </location>
</feature>
<dbReference type="InterPro" id="IPR050514">
    <property type="entry name" value="WAP_four-disulfide_core"/>
</dbReference>
<reference evidence="5 6" key="1">
    <citation type="submission" date="2015-01" db="EMBL/GenBank/DDBJ databases">
        <title>Evolution of Trichinella species and genotypes.</title>
        <authorList>
            <person name="Korhonen P.K."/>
            <person name="Edoardo P."/>
            <person name="Giuseppe L.R."/>
            <person name="Gasser R.B."/>
        </authorList>
    </citation>
    <scope>NUCLEOTIDE SEQUENCE [LARGE SCALE GENOMIC DNA]</scope>
    <source>
        <strain evidence="5">ISS2496</strain>
    </source>
</reference>
<sequence>MQKVAFVMLLLVVEPLRTLSKNSHEKERNVIRFRDVVKKKGKSDDLKQLPKIQMRQQPPLLGTLPQPPAAINEFSGIDKQIINCQHCTQTGCPQGYYCYYDLCCQHTKPGSCPWQIAGNNPVAGPPCDTDIDCAYNLKCCTINQRSRCTFPYGYSGGTVGQVPPQPVPTSFAPAMPGPAMPVSPMMSPIMGDPMGVPMIGDPMGMPMMAGMPFDMYGGGGGGFLDYPDMYGGYGGGFGYDASAWKAGTCPGLPVPIDPDVQYTDRCWNDEDCSGDRKCCMSVVGKACMLPVETSNELRPGGCPGFFDYGGIKTHHCQRDTDCSQPRKCCDTAKGKRCLLPNEVISNQQKPGTCPTFYGIPDEDSFDRCKADFECPGSRKCCTTRSGKFCLLVDENTSEQIKPGFCPPVYGIISPRAFNRCNNDADCTSNKKCCDTVSGRTCMAPSGNKFEEETKPIIIIKPGKCPRFYGAQESQLFDRCIRDSDCNGNRKCCATRTGKECLLPNYDNESDDISDNNNSNINNNNNNNNIRPGVCPPYFGAVNVIKNMCAVDSDCKMPRKCCQTITGKMCLLLS</sequence>
<accession>A0A0V0ZY77</accession>
<evidence type="ECO:0000259" key="4">
    <source>
        <dbReference type="PROSITE" id="PS51390"/>
    </source>
</evidence>
<proteinExistence type="predicted"/>
<dbReference type="STRING" id="990121.A0A0V0ZY77"/>
<dbReference type="AlphaFoldDB" id="A0A0V0ZY77"/>
<feature type="domain" description="WAP" evidence="4">
    <location>
        <begin position="242"/>
        <end position="291"/>
    </location>
</feature>
<dbReference type="OrthoDB" id="4473401at2759"/>
<evidence type="ECO:0000256" key="3">
    <source>
        <dbReference type="SAM" id="SignalP"/>
    </source>
</evidence>
<dbReference type="SMART" id="SM00217">
    <property type="entry name" value="WAP"/>
    <property type="match status" value="7"/>
</dbReference>
<dbReference type="InterPro" id="IPR008197">
    <property type="entry name" value="WAP_dom"/>
</dbReference>
<evidence type="ECO:0000313" key="5">
    <source>
        <dbReference type="EMBL" id="KRY17134.1"/>
    </source>
</evidence>
<dbReference type="GO" id="GO:0005615">
    <property type="term" value="C:extracellular space"/>
    <property type="evidence" value="ECO:0007669"/>
    <property type="project" value="TreeGrafter"/>
</dbReference>
<dbReference type="GO" id="GO:0004867">
    <property type="term" value="F:serine-type endopeptidase inhibitor activity"/>
    <property type="evidence" value="ECO:0007669"/>
    <property type="project" value="TreeGrafter"/>
</dbReference>
<gene>
    <name evidence="5" type="primary">WAP</name>
    <name evidence="5" type="ORF">T12_1190</name>
</gene>
<protein>
    <submittedName>
        <fullName evidence="5">Whey acidic protein</fullName>
    </submittedName>
</protein>
<keyword evidence="2" id="KW-1015">Disulfide bond</keyword>
<dbReference type="PANTHER" id="PTHR19441">
    <property type="entry name" value="WHEY ACDIC PROTEIN WAP"/>
    <property type="match status" value="1"/>
</dbReference>
<feature type="domain" description="WAP" evidence="4">
    <location>
        <begin position="457"/>
        <end position="504"/>
    </location>
</feature>
<dbReference type="PROSITE" id="PS51390">
    <property type="entry name" value="WAP"/>
    <property type="match status" value="4"/>
</dbReference>
<keyword evidence="1 3" id="KW-0732">Signal</keyword>
<dbReference type="EMBL" id="JYDQ01000066">
    <property type="protein sequence ID" value="KRY17134.1"/>
    <property type="molecule type" value="Genomic_DNA"/>
</dbReference>
<dbReference type="GO" id="GO:0019731">
    <property type="term" value="P:antibacterial humoral response"/>
    <property type="evidence" value="ECO:0007669"/>
    <property type="project" value="TreeGrafter"/>
</dbReference>
<dbReference type="Proteomes" id="UP000054783">
    <property type="component" value="Unassembled WGS sequence"/>
</dbReference>
<dbReference type="SUPFAM" id="SSF57256">
    <property type="entry name" value="Elafin-like"/>
    <property type="match status" value="7"/>
</dbReference>
<evidence type="ECO:0000256" key="2">
    <source>
        <dbReference type="ARBA" id="ARBA00023157"/>
    </source>
</evidence>
<dbReference type="GO" id="GO:0045087">
    <property type="term" value="P:innate immune response"/>
    <property type="evidence" value="ECO:0007669"/>
    <property type="project" value="TreeGrafter"/>
</dbReference>
<dbReference type="InterPro" id="IPR036645">
    <property type="entry name" value="Elafin-like_sf"/>
</dbReference>
<evidence type="ECO:0000313" key="6">
    <source>
        <dbReference type="Proteomes" id="UP000054783"/>
    </source>
</evidence>
<dbReference type="Gene3D" id="4.10.75.10">
    <property type="entry name" value="Elafin-like"/>
    <property type="match status" value="7"/>
</dbReference>
<dbReference type="PRINTS" id="PR00003">
    <property type="entry name" value="4DISULPHCORE"/>
</dbReference>
<evidence type="ECO:0000256" key="1">
    <source>
        <dbReference type="ARBA" id="ARBA00022729"/>
    </source>
</evidence>
<organism evidence="5 6">
    <name type="scientific">Trichinella patagoniensis</name>
    <dbReference type="NCBI Taxonomy" id="990121"/>
    <lineage>
        <taxon>Eukaryota</taxon>
        <taxon>Metazoa</taxon>
        <taxon>Ecdysozoa</taxon>
        <taxon>Nematoda</taxon>
        <taxon>Enoplea</taxon>
        <taxon>Dorylaimia</taxon>
        <taxon>Trichinellida</taxon>
        <taxon>Trichinellidae</taxon>
        <taxon>Trichinella</taxon>
    </lineage>
</organism>
<feature type="signal peptide" evidence="3">
    <location>
        <begin position="1"/>
        <end position="20"/>
    </location>
</feature>
<comment type="caution">
    <text evidence="5">The sequence shown here is derived from an EMBL/GenBank/DDBJ whole genome shotgun (WGS) entry which is preliminary data.</text>
</comment>
<keyword evidence="6" id="KW-1185">Reference proteome</keyword>
<name>A0A0V0ZY77_9BILA</name>
<dbReference type="PANTHER" id="PTHR19441:SF30">
    <property type="entry name" value="ELAFIN"/>
    <property type="match status" value="1"/>
</dbReference>
<feature type="domain" description="WAP" evidence="4">
    <location>
        <begin position="346"/>
        <end position="393"/>
    </location>
</feature>
<feature type="chain" id="PRO_5006874051" evidence="3">
    <location>
        <begin position="21"/>
        <end position="573"/>
    </location>
</feature>